<dbReference type="InterPro" id="IPR008967">
    <property type="entry name" value="p53-like_TF_DNA-bd_sf"/>
</dbReference>
<evidence type="ECO:0000256" key="11">
    <source>
        <dbReference type="ARBA" id="ARBA00023242"/>
    </source>
</evidence>
<dbReference type="Pfam" id="PF00017">
    <property type="entry name" value="SH2"/>
    <property type="match status" value="1"/>
</dbReference>
<dbReference type="SUPFAM" id="SSF49417">
    <property type="entry name" value="p53-like transcription factors"/>
    <property type="match status" value="1"/>
</dbReference>
<dbReference type="PROSITE" id="PS50001">
    <property type="entry name" value="SH2"/>
    <property type="match status" value="1"/>
</dbReference>
<feature type="coiled-coil region" evidence="14">
    <location>
        <begin position="133"/>
        <end position="167"/>
    </location>
</feature>
<keyword evidence="9 13" id="KW-0010">Activator</keyword>
<dbReference type="GO" id="GO:0003700">
    <property type="term" value="F:DNA-binding transcription factor activity"/>
    <property type="evidence" value="ECO:0007669"/>
    <property type="project" value="InterPro"/>
</dbReference>
<dbReference type="Pfam" id="PF21354">
    <property type="entry name" value="STAT_linker"/>
    <property type="match status" value="1"/>
</dbReference>
<dbReference type="InterPro" id="IPR036860">
    <property type="entry name" value="SH2_dom_sf"/>
</dbReference>
<dbReference type="Pfam" id="PF02864">
    <property type="entry name" value="STAT_bind"/>
    <property type="match status" value="1"/>
</dbReference>
<evidence type="ECO:0000256" key="1">
    <source>
        <dbReference type="ARBA" id="ARBA00004123"/>
    </source>
</evidence>
<keyword evidence="7 13" id="KW-0805">Transcription regulation</keyword>
<feature type="compositionally biased region" description="Pro residues" evidence="15">
    <location>
        <begin position="678"/>
        <end position="687"/>
    </location>
</feature>
<dbReference type="InterPro" id="IPR000980">
    <property type="entry name" value="SH2"/>
</dbReference>
<evidence type="ECO:0000259" key="16">
    <source>
        <dbReference type="PROSITE" id="PS50001"/>
    </source>
</evidence>
<dbReference type="Ensembl" id="ENSSFAT00005009948.1">
    <property type="protein sequence ID" value="ENSSFAP00005009505.1"/>
    <property type="gene ID" value="ENSSFAG00005005456.1"/>
</dbReference>
<evidence type="ECO:0000256" key="14">
    <source>
        <dbReference type="SAM" id="Coils"/>
    </source>
</evidence>
<keyword evidence="18" id="KW-1185">Reference proteome</keyword>
<gene>
    <name evidence="17" type="primary">LOC115403830</name>
</gene>
<evidence type="ECO:0000256" key="7">
    <source>
        <dbReference type="ARBA" id="ARBA00023015"/>
    </source>
</evidence>
<dbReference type="InterPro" id="IPR048988">
    <property type="entry name" value="STAT_linker"/>
</dbReference>
<dbReference type="GO" id="GO:0005634">
    <property type="term" value="C:nucleus"/>
    <property type="evidence" value="ECO:0007669"/>
    <property type="project" value="UniProtKB-SubCell"/>
</dbReference>
<dbReference type="GO" id="GO:0005737">
    <property type="term" value="C:cytoplasm"/>
    <property type="evidence" value="ECO:0007669"/>
    <property type="project" value="UniProtKB-SubCell"/>
</dbReference>
<dbReference type="Gene3D" id="1.20.1050.20">
    <property type="entry name" value="STAT transcription factor, all-alpha domain"/>
    <property type="match status" value="1"/>
</dbReference>
<proteinExistence type="inferred from homology"/>
<name>A0A672FXE5_SALFA</name>
<dbReference type="PANTHER" id="PTHR11801">
    <property type="entry name" value="SIGNAL TRANSDUCER AND ACTIVATOR OF TRANSCRIPTION"/>
    <property type="match status" value="1"/>
</dbReference>
<dbReference type="Gene3D" id="2.60.40.630">
    <property type="entry name" value="STAT transcription factor, DNA-binding domain"/>
    <property type="match status" value="1"/>
</dbReference>
<dbReference type="Ensembl" id="ENSSFAT00005009942.1">
    <property type="protein sequence ID" value="ENSSFAP00005009500.1"/>
    <property type="gene ID" value="ENSSFAG00005005456.1"/>
</dbReference>
<dbReference type="OrthoDB" id="19300at2759"/>
<dbReference type="SUPFAM" id="SSF47655">
    <property type="entry name" value="STAT"/>
    <property type="match status" value="1"/>
</dbReference>
<dbReference type="Proteomes" id="UP000472267">
    <property type="component" value="Chromosome 16"/>
</dbReference>
<dbReference type="Pfam" id="PF01017">
    <property type="entry name" value="STAT_alpha"/>
    <property type="match status" value="1"/>
</dbReference>
<dbReference type="InterPro" id="IPR015988">
    <property type="entry name" value="STAT_TF_CC"/>
</dbReference>
<dbReference type="FunFam" id="3.30.505.10:FF:000003">
    <property type="entry name" value="Signal transducer and activator of transcription"/>
    <property type="match status" value="1"/>
</dbReference>
<keyword evidence="11 13" id="KW-0539">Nucleus</keyword>
<dbReference type="InterPro" id="IPR013799">
    <property type="entry name" value="STAT_TF_prot_interaction"/>
</dbReference>
<evidence type="ECO:0000256" key="12">
    <source>
        <dbReference type="PROSITE-ProRule" id="PRU00191"/>
    </source>
</evidence>
<dbReference type="GeneID" id="115403830"/>
<dbReference type="InterPro" id="IPR036535">
    <property type="entry name" value="STAT_N_sf"/>
</dbReference>
<evidence type="ECO:0000256" key="8">
    <source>
        <dbReference type="ARBA" id="ARBA00023125"/>
    </source>
</evidence>
<dbReference type="GO" id="GO:0007165">
    <property type="term" value="P:signal transduction"/>
    <property type="evidence" value="ECO:0007669"/>
    <property type="project" value="InterPro"/>
</dbReference>
<keyword evidence="4 13" id="KW-0963">Cytoplasm</keyword>
<dbReference type="Gene3D" id="1.10.238.10">
    <property type="entry name" value="EF-hand"/>
    <property type="match status" value="1"/>
</dbReference>
<evidence type="ECO:0000256" key="15">
    <source>
        <dbReference type="SAM" id="MobiDB-lite"/>
    </source>
</evidence>
<dbReference type="InterPro" id="IPR013801">
    <property type="entry name" value="STAT_TF_DNA-bd"/>
</dbReference>
<dbReference type="Pfam" id="PF02865">
    <property type="entry name" value="STAT_int"/>
    <property type="match status" value="1"/>
</dbReference>
<dbReference type="Gene3D" id="3.30.505.10">
    <property type="entry name" value="SH2 domain"/>
    <property type="match status" value="1"/>
</dbReference>
<evidence type="ECO:0000313" key="17">
    <source>
        <dbReference type="Ensembl" id="ENSSFAP00005009500.1"/>
    </source>
</evidence>
<sequence length="743" mass="84436">MAQWEELLRLDAALQSRVSLLYEGKLHRDIRGTLSSWIESHDWDSVAADENMARIGFQALLAYLEEQHNRCIEEKTLLQGPNFSWMKDYLMENFQNEPLKFAVILSECLKEEKKILASGATPQCFMEPNRRILDAKVSELKRLTEEVKKEINTLEDLNEKLDYVQKTFESEVEQDVGLAQSAPGLERKCLERSNFITQTQQIVLGQVVHILKEMEQMLNTLIGEELPMWKRRQQLACIGSPVNTDLHHLQKWFTSVAEVLLEVRDQLQKLLQWSHRYNTDSSTMPTVTQIDAFAVSLLTRLFTNALVVEEQPVVLKSPRCLILKTKVRFMVKVRFLVNLPGLKYQLKVKPVFDKDVEEVKTLPGFRVFEFTSADSKVLDVDPVDGGLMAVFRNLSIQEKESRIKGSKENRLGVTEELHVVKFVTTVQFAGLKCDVEASSLPVAVISSSSQASSAWASIMWWTMLSPGEPWNLSLFTDPPPLSWELLSQALSWQFLSVGHRGLDENQLATLRDKLEDHPEGLVNWKTFSRSENAWIWIDGILDLIKNYMVDLWKDGSIMGFVSRGRTKSLLQNKLPGTFLLRFSESITEGAITFSWVHSSGGESRVHNVDPYTKSELSTTPLPNIIYNYSLLGERTTTNPLLYLYPDVPKDAAFKRYYKAKTAVKGYVSRKLVFASDDPTPPPSPPEAPDAMETDMETGTDCQQVVEELFSSLLDMPGYSQSWTHQSPAPLSPVFDCSDSFRSS</sequence>
<dbReference type="InterPro" id="IPR001217">
    <property type="entry name" value="STAT"/>
</dbReference>
<keyword evidence="14" id="KW-0175">Coiled coil</keyword>
<evidence type="ECO:0000256" key="9">
    <source>
        <dbReference type="ARBA" id="ARBA00023159"/>
    </source>
</evidence>
<feature type="region of interest" description="Disordered" evidence="15">
    <location>
        <begin position="674"/>
        <end position="697"/>
    </location>
</feature>
<evidence type="ECO:0000256" key="5">
    <source>
        <dbReference type="ARBA" id="ARBA00022553"/>
    </source>
</evidence>
<evidence type="ECO:0000256" key="4">
    <source>
        <dbReference type="ARBA" id="ARBA00022490"/>
    </source>
</evidence>
<comment type="subcellular location">
    <subcellularLocation>
        <location evidence="2 13">Cytoplasm</location>
    </subcellularLocation>
    <subcellularLocation>
        <location evidence="1 13">Nucleus</location>
    </subcellularLocation>
</comment>
<evidence type="ECO:0000256" key="13">
    <source>
        <dbReference type="RuleBase" id="RU046415"/>
    </source>
</evidence>
<keyword evidence="10 13" id="KW-0804">Transcription</keyword>
<evidence type="ECO:0000313" key="18">
    <source>
        <dbReference type="Proteomes" id="UP000472267"/>
    </source>
</evidence>
<protein>
    <recommendedName>
        <fullName evidence="13">Signal transducer and activator of transcription</fullName>
    </recommendedName>
</protein>
<reference evidence="17" key="1">
    <citation type="submission" date="2019-06" db="EMBL/GenBank/DDBJ databases">
        <authorList>
            <consortium name="Wellcome Sanger Institute Data Sharing"/>
        </authorList>
    </citation>
    <scope>NUCLEOTIDE SEQUENCE [LARGE SCALE GENOMIC DNA]</scope>
</reference>
<keyword evidence="6 12" id="KW-0727">SH2 domain</keyword>
<dbReference type="GO" id="GO:0003677">
    <property type="term" value="F:DNA binding"/>
    <property type="evidence" value="ECO:0007669"/>
    <property type="project" value="UniProtKB-KW"/>
</dbReference>
<dbReference type="SUPFAM" id="SSF48092">
    <property type="entry name" value="Transcription factor STAT-4 N-domain"/>
    <property type="match status" value="1"/>
</dbReference>
<accession>A0A672FXE5</accession>
<dbReference type="SUPFAM" id="SSF55550">
    <property type="entry name" value="SH2 domain"/>
    <property type="match status" value="1"/>
</dbReference>
<reference evidence="17" key="2">
    <citation type="submission" date="2025-05" db="UniProtKB">
        <authorList>
            <consortium name="Ensembl"/>
        </authorList>
    </citation>
    <scope>IDENTIFICATION</scope>
</reference>
<organism evidence="17 18">
    <name type="scientific">Salarias fasciatus</name>
    <name type="common">Jewelled blenny</name>
    <name type="synonym">Blennius fasciatus</name>
    <dbReference type="NCBI Taxonomy" id="181472"/>
    <lineage>
        <taxon>Eukaryota</taxon>
        <taxon>Metazoa</taxon>
        <taxon>Chordata</taxon>
        <taxon>Craniata</taxon>
        <taxon>Vertebrata</taxon>
        <taxon>Euteleostomi</taxon>
        <taxon>Actinopterygii</taxon>
        <taxon>Neopterygii</taxon>
        <taxon>Teleostei</taxon>
        <taxon>Neoteleostei</taxon>
        <taxon>Acanthomorphata</taxon>
        <taxon>Ovalentaria</taxon>
        <taxon>Blenniimorphae</taxon>
        <taxon>Blenniiformes</taxon>
        <taxon>Blennioidei</taxon>
        <taxon>Blenniidae</taxon>
        <taxon>Salariinae</taxon>
        <taxon>Salarias</taxon>
    </lineage>
</organism>
<evidence type="ECO:0000256" key="10">
    <source>
        <dbReference type="ARBA" id="ARBA00023163"/>
    </source>
</evidence>
<comment type="similarity">
    <text evidence="3 13">Belongs to the transcription factor STAT family.</text>
</comment>
<dbReference type="InterPro" id="IPR012345">
    <property type="entry name" value="STAT_TF_DNA-bd_N"/>
</dbReference>
<dbReference type="OMA" id="QECQKHA"/>
<dbReference type="Gene3D" id="1.10.532.10">
    <property type="entry name" value="STAT transcription factor, N-terminal domain"/>
    <property type="match status" value="1"/>
</dbReference>
<dbReference type="AlphaFoldDB" id="A0A672FXE5"/>
<evidence type="ECO:0000256" key="6">
    <source>
        <dbReference type="ARBA" id="ARBA00022999"/>
    </source>
</evidence>
<evidence type="ECO:0000256" key="3">
    <source>
        <dbReference type="ARBA" id="ARBA00005586"/>
    </source>
</evidence>
<dbReference type="SMART" id="SM00964">
    <property type="entry name" value="STAT_int"/>
    <property type="match status" value="1"/>
</dbReference>
<dbReference type="CDD" id="cd14801">
    <property type="entry name" value="STAT_DBD"/>
    <property type="match status" value="1"/>
</dbReference>
<dbReference type="InterPro" id="IPR013800">
    <property type="entry name" value="STAT_TF_alpha"/>
</dbReference>
<keyword evidence="5 13" id="KW-0597">Phosphoprotein</keyword>
<feature type="domain" description="SH2" evidence="16">
    <location>
        <begin position="552"/>
        <end position="606"/>
    </location>
</feature>
<keyword evidence="8 13" id="KW-0238">DNA-binding</keyword>
<evidence type="ECO:0000256" key="2">
    <source>
        <dbReference type="ARBA" id="ARBA00004496"/>
    </source>
</evidence>
<dbReference type="RefSeq" id="XP_029968704.1">
    <property type="nucleotide sequence ID" value="XM_030112844.1"/>
</dbReference>